<dbReference type="Proteomes" id="UP000515570">
    <property type="component" value="Chromosome"/>
</dbReference>
<evidence type="ECO:0000259" key="3">
    <source>
        <dbReference type="PROSITE" id="PS50983"/>
    </source>
</evidence>
<feature type="domain" description="Fe/B12 periplasmic-binding" evidence="3">
    <location>
        <begin position="104"/>
        <end position="367"/>
    </location>
</feature>
<evidence type="ECO:0000256" key="2">
    <source>
        <dbReference type="SAM" id="SignalP"/>
    </source>
</evidence>
<evidence type="ECO:0000313" key="5">
    <source>
        <dbReference type="Proteomes" id="UP000515570"/>
    </source>
</evidence>
<sequence length="367" mass="38292">MSLKNKIAVVALITTGAIALTSCGYGSSAELGRGAKLGEASSQITTPQAVPAAHELPDPLSLRGPSVAADIGEIIPITTNPQPQLPVSFTDADGHQVEVTDVSRIIPLDLYGTYSRVIEGLGLVDNIVGRAVSSNEKALEHVPLVTKDGHSINVEAVLQLQPTLVIVDHSVGPLEAIEQLRAAGVTVAMLDPQRTLESVGSDIQLVANCLGLKDEGKRLAERSTKQLEVDQAALAKMIPADFPRRPRMAFLYVRGNGGVFFIMGNGYGAEVLIDAVGGDNVGKDIDGVRPANAESLAELNPEIILVMSKGLESTGGVDGLLQRPGVAQTIAGQNRRIVAIPDGQSLSFGPQAGAQLVATAKAIYAPE</sequence>
<dbReference type="PROSITE" id="PS50983">
    <property type="entry name" value="FE_B12_PBP"/>
    <property type="match status" value="1"/>
</dbReference>
<evidence type="ECO:0000313" key="4">
    <source>
        <dbReference type="EMBL" id="QMV84597.1"/>
    </source>
</evidence>
<dbReference type="EMBL" id="CP059833">
    <property type="protein sequence ID" value="QMV84597.1"/>
    <property type="molecule type" value="Genomic_DNA"/>
</dbReference>
<accession>A0A7G5FDA6</accession>
<comment type="similarity">
    <text evidence="1">Belongs to the bacterial solute-binding protein 8 family.</text>
</comment>
<feature type="chain" id="PRO_5038524861" evidence="2">
    <location>
        <begin position="20"/>
        <end position="367"/>
    </location>
</feature>
<dbReference type="AlphaFoldDB" id="A0A7G5FDA6"/>
<evidence type="ECO:0000256" key="1">
    <source>
        <dbReference type="ARBA" id="ARBA00008814"/>
    </source>
</evidence>
<name>A0A7G5FDA6_9CORY</name>
<keyword evidence="5" id="KW-1185">Reference proteome</keyword>
<organism evidence="4 5">
    <name type="scientific">Corynebacterium hindlerae</name>
    <dbReference type="NCBI Taxonomy" id="699041"/>
    <lineage>
        <taxon>Bacteria</taxon>
        <taxon>Bacillati</taxon>
        <taxon>Actinomycetota</taxon>
        <taxon>Actinomycetes</taxon>
        <taxon>Mycobacteriales</taxon>
        <taxon>Corynebacteriaceae</taxon>
        <taxon>Corynebacterium</taxon>
    </lineage>
</organism>
<dbReference type="SUPFAM" id="SSF53807">
    <property type="entry name" value="Helical backbone' metal receptor"/>
    <property type="match status" value="1"/>
</dbReference>
<reference evidence="4 5" key="1">
    <citation type="submission" date="2020-07" db="EMBL/GenBank/DDBJ databases">
        <title>non toxigenic Corynebacterium sp. nov from a clinical source.</title>
        <authorList>
            <person name="Bernier A.-M."/>
            <person name="Bernard K."/>
        </authorList>
    </citation>
    <scope>NUCLEOTIDE SEQUENCE [LARGE SCALE GENOMIC DNA]</scope>
    <source>
        <strain evidence="5">NML 93-0612</strain>
    </source>
</reference>
<keyword evidence="2" id="KW-0732">Signal</keyword>
<proteinExistence type="inferred from homology"/>
<feature type="signal peptide" evidence="2">
    <location>
        <begin position="1"/>
        <end position="19"/>
    </location>
</feature>
<dbReference type="PANTHER" id="PTHR30535:SF4">
    <property type="entry name" value="HEMIN-BINDING PERIPLASMIC PROTEIN HMUT"/>
    <property type="match status" value="1"/>
</dbReference>
<dbReference type="InterPro" id="IPR050902">
    <property type="entry name" value="ABC_Transporter_SBP"/>
</dbReference>
<dbReference type="Gene3D" id="3.40.50.1980">
    <property type="entry name" value="Nitrogenase molybdenum iron protein domain"/>
    <property type="match status" value="2"/>
</dbReference>
<dbReference type="PROSITE" id="PS51257">
    <property type="entry name" value="PROKAR_LIPOPROTEIN"/>
    <property type="match status" value="1"/>
</dbReference>
<dbReference type="RefSeq" id="WP_182385405.1">
    <property type="nucleotide sequence ID" value="NZ_CP059833.1"/>
</dbReference>
<gene>
    <name evidence="4" type="ORF">HW450_09540</name>
</gene>
<dbReference type="PANTHER" id="PTHR30535">
    <property type="entry name" value="VITAMIN B12-BINDING PROTEIN"/>
    <property type="match status" value="1"/>
</dbReference>
<protein>
    <submittedName>
        <fullName evidence="4">ABC transporter substrate-binding protein</fullName>
    </submittedName>
</protein>
<dbReference type="InterPro" id="IPR002491">
    <property type="entry name" value="ABC_transptr_periplasmic_BD"/>
</dbReference>
<dbReference type="Pfam" id="PF01497">
    <property type="entry name" value="Peripla_BP_2"/>
    <property type="match status" value="1"/>
</dbReference>